<comment type="caution">
    <text evidence="4">The sequence shown here is derived from an EMBL/GenBank/DDBJ whole genome shotgun (WGS) entry which is preliminary data.</text>
</comment>
<feature type="region of interest" description="Disordered" evidence="1">
    <location>
        <begin position="228"/>
        <end position="285"/>
    </location>
</feature>
<reference evidence="5 6" key="1">
    <citation type="submission" date="2019-06" db="EMBL/GenBank/DDBJ databases">
        <authorList>
            <person name="Palmer J.M."/>
        </authorList>
    </citation>
    <scope>NUCLEOTIDE SEQUENCE [LARGE SCALE GENOMIC DNA]</scope>
    <source>
        <strain evidence="4 5">TWF106</strain>
        <strain evidence="3 6">TWF191</strain>
    </source>
</reference>
<feature type="compositionally biased region" description="Polar residues" evidence="1">
    <location>
        <begin position="177"/>
        <end position="195"/>
    </location>
</feature>
<dbReference type="InterPro" id="IPR011993">
    <property type="entry name" value="PH-like_dom_sf"/>
</dbReference>
<feature type="domain" description="PH" evidence="2">
    <location>
        <begin position="905"/>
        <end position="1071"/>
    </location>
</feature>
<organism evidence="4 5">
    <name type="scientific">Orbilia oligospora</name>
    <name type="common">Nematode-trapping fungus</name>
    <name type="synonym">Arthrobotrys oligospora</name>
    <dbReference type="NCBI Taxonomy" id="2813651"/>
    <lineage>
        <taxon>Eukaryota</taxon>
        <taxon>Fungi</taxon>
        <taxon>Dikarya</taxon>
        <taxon>Ascomycota</taxon>
        <taxon>Pezizomycotina</taxon>
        <taxon>Orbiliomycetes</taxon>
        <taxon>Orbiliales</taxon>
        <taxon>Orbiliaceae</taxon>
        <taxon>Orbilia</taxon>
    </lineage>
</organism>
<proteinExistence type="predicted"/>
<dbReference type="Pfam" id="PF15407">
    <property type="entry name" value="Spo7_2_N"/>
    <property type="match status" value="1"/>
</dbReference>
<feature type="region of interest" description="Disordered" evidence="1">
    <location>
        <begin position="166"/>
        <end position="216"/>
    </location>
</feature>
<dbReference type="Gene3D" id="2.30.29.30">
    <property type="entry name" value="Pleckstrin-homology domain (PH domain)/Phosphotyrosine-binding domain (PTB)"/>
    <property type="match status" value="1"/>
</dbReference>
<feature type="region of interest" description="Disordered" evidence="1">
    <location>
        <begin position="773"/>
        <end position="800"/>
    </location>
</feature>
<dbReference type="EMBL" id="WIPF01000124">
    <property type="protein sequence ID" value="KAF3206370.1"/>
    <property type="molecule type" value="Genomic_DNA"/>
</dbReference>
<dbReference type="InterPro" id="IPR057379">
    <property type="entry name" value="PH_SPO71"/>
</dbReference>
<sequence>MADSDDDSQFFAAESQIQAGCELEYENPTLLDPSSYTAHRLHHATPEHLHLTTRRIFIGPVPKGWLNAHKQSWYTRHITGYYSRKEAGMVAEDNVSRKRRLTSLGFGTKPDLTPLAAEGMATNGESSRMGASMGACLGSVIDPGESPLSPGTASDDLGLDIPIVRRRSSIPPGSSGNLSGDSFHTASESLTSPKASPSSEESNEQSPNSGPSDELDFSKRAIPEASAVKSDLSQLATMKSTDTSQELDSTANLVRTRTQTPDPTNSLSSLLPHNRQGRKEPNSAAKPIKSALKHSKSTPLSAQVAIAEPNPLPKKTRDKVSTGLVRFQTNDDVLSRDQELQRKLAHASRRRSIPKGRSLRKSREGEIVKMATMLVRVETTLADLSPDFDENEMSHIETRTIEKWREFVVVCRQTGEDDAPLTLKIHKSRTIPAIERKRIAKHSTREIPLNPRETHVNLFSSLDKTLCLWLPFKRGTIIFLMRPRAAASSVEWHTFLRKALGWNRPENLIVHVPDLSMNLRIIDPFDDTPKKNVDDEAISQEIRKNKDDGTVSKYIMRTSLQLLSQNKEWDEVLRLWKQNDRLGLAWRRYDRLEWVHGMNEKKMYGSMAMQKTHELELRPKIHYPTSIVSENGSTVLEPPPVEGFLLRLTSGMGKEQRKLFYKRLYFYTHDNLLYFCKPARALPPPPPKLPPKQGDKVPDSDHIIETIPLIYAVSPYSIEDGEVGWMKIGNATFQEHKDEDAYNEAERKVNSVLRADGFVDLLKIDHVRPFGTENLPQRVPTGEDADFHRDVPDSDRPDGQVKALDDARTFEIVLTSGLIIRLQTFDLETRNEWMHRLADLIIYWKKRRGADVAILKETRHENLDLLRIDEEMEAYIGQYGKKWEVQNTRSSPLVWNVCGISSCRTLTHSGHLYQKQTRHATFQKYHVVACHGKLLIFNNTVRKYTGEPLDCVHQLKRQEISLRDAYVYSGIATESQLLYQNQTFDSNNPGRHALPRVYEDGWMATDEDVMTCFVVWHGAKHTSIRSKDDGGKRAKVKRVTALGSTGKSMVFKARSRQERDLWVIAIGVEIERLHSTDEIIVKAAK</sequence>
<dbReference type="GO" id="GO:0005628">
    <property type="term" value="C:prospore membrane"/>
    <property type="evidence" value="ECO:0007669"/>
    <property type="project" value="TreeGrafter"/>
</dbReference>
<evidence type="ECO:0000259" key="2">
    <source>
        <dbReference type="PROSITE" id="PS50003"/>
    </source>
</evidence>
<dbReference type="InterPro" id="IPR040345">
    <property type="entry name" value="Mug56/Spo71"/>
</dbReference>
<feature type="compositionally biased region" description="Polar residues" evidence="1">
    <location>
        <begin position="231"/>
        <end position="271"/>
    </location>
</feature>
<feature type="compositionally biased region" description="Low complexity" evidence="1">
    <location>
        <begin position="196"/>
        <end position="212"/>
    </location>
</feature>
<gene>
    <name evidence="4" type="ORF">TWF106_000744</name>
    <name evidence="3" type="ORF">TWF191_001449</name>
</gene>
<evidence type="ECO:0000313" key="3">
    <source>
        <dbReference type="EMBL" id="KAF3206370.1"/>
    </source>
</evidence>
<dbReference type="Pfam" id="PF15404">
    <property type="entry name" value="PH_4"/>
    <property type="match status" value="1"/>
</dbReference>
<accession>A0A7C8QVZ5</accession>
<dbReference type="PANTHER" id="PTHR28076">
    <property type="entry name" value="SPORULATION-SPECIFIC PROTEIN 71"/>
    <property type="match status" value="1"/>
</dbReference>
<dbReference type="Proteomes" id="UP000472727">
    <property type="component" value="Unassembled WGS sequence"/>
</dbReference>
<dbReference type="PANTHER" id="PTHR28076:SF1">
    <property type="entry name" value="PROSPORE MEMBRANE ADAPTER PROTEIN SPO71"/>
    <property type="match status" value="1"/>
</dbReference>
<dbReference type="InterPro" id="IPR039486">
    <property type="entry name" value="Mug56/Spo71_PH"/>
</dbReference>
<dbReference type="Pfam" id="PF23207">
    <property type="entry name" value="PH_SPO71"/>
    <property type="match status" value="1"/>
</dbReference>
<dbReference type="SMART" id="SM01316">
    <property type="entry name" value="Spo7_2_N"/>
    <property type="match status" value="1"/>
</dbReference>
<dbReference type="EMBL" id="WIWS01000011">
    <property type="protein sequence ID" value="KAF3226250.1"/>
    <property type="molecule type" value="Genomic_DNA"/>
</dbReference>
<evidence type="ECO:0000313" key="6">
    <source>
        <dbReference type="Proteomes" id="UP000483672"/>
    </source>
</evidence>
<dbReference type="PROSITE" id="PS50003">
    <property type="entry name" value="PH_DOMAIN"/>
    <property type="match status" value="1"/>
</dbReference>
<evidence type="ECO:0000256" key="1">
    <source>
        <dbReference type="SAM" id="MobiDB-lite"/>
    </source>
</evidence>
<dbReference type="InterPro" id="IPR029217">
    <property type="entry name" value="Spo7_2_N"/>
</dbReference>
<dbReference type="Proteomes" id="UP000483672">
    <property type="component" value="Unassembled WGS sequence"/>
</dbReference>
<dbReference type="SMART" id="SM00233">
    <property type="entry name" value="PH"/>
    <property type="match status" value="2"/>
</dbReference>
<dbReference type="InterPro" id="IPR001849">
    <property type="entry name" value="PH_domain"/>
</dbReference>
<evidence type="ECO:0000313" key="4">
    <source>
        <dbReference type="EMBL" id="KAF3226250.1"/>
    </source>
</evidence>
<dbReference type="GO" id="GO:1902657">
    <property type="term" value="P:protein localization to prospore membrane"/>
    <property type="evidence" value="ECO:0007669"/>
    <property type="project" value="InterPro"/>
</dbReference>
<feature type="compositionally biased region" description="Basic and acidic residues" evidence="1">
    <location>
        <begin position="785"/>
        <end position="800"/>
    </location>
</feature>
<evidence type="ECO:0000313" key="5">
    <source>
        <dbReference type="Proteomes" id="UP000472727"/>
    </source>
</evidence>
<name>A0A7C8QVZ5_ORBOL</name>
<dbReference type="AlphaFoldDB" id="A0A7C8QVZ5"/>
<dbReference type="SUPFAM" id="SSF50729">
    <property type="entry name" value="PH domain-like"/>
    <property type="match status" value="1"/>
</dbReference>
<protein>
    <recommendedName>
        <fullName evidence="2">PH domain-containing protein</fullName>
    </recommendedName>
</protein>